<evidence type="ECO:0000313" key="2">
    <source>
        <dbReference type="Proteomes" id="UP000250369"/>
    </source>
</evidence>
<evidence type="ECO:0008006" key="3">
    <source>
        <dbReference type="Google" id="ProtNLM"/>
    </source>
</evidence>
<comment type="caution">
    <text evidence="1">The sequence shown here is derived from an EMBL/GenBank/DDBJ whole genome shotgun (WGS) entry which is preliminary data.</text>
</comment>
<dbReference type="PANTHER" id="PTHR20883:SF48">
    <property type="entry name" value="ECTOINE DIOXYGENASE"/>
    <property type="match status" value="1"/>
</dbReference>
<protein>
    <recommendedName>
        <fullName evidence="3">Phytanoyl-CoA dioxygenase family protein</fullName>
    </recommendedName>
</protein>
<name>A0A329LVD6_9BACL</name>
<dbReference type="EMBL" id="QMFB01000039">
    <property type="protein sequence ID" value="RAV11112.1"/>
    <property type="molecule type" value="Genomic_DNA"/>
</dbReference>
<accession>A0A329LVD6</accession>
<dbReference type="RefSeq" id="WP_113036011.1">
    <property type="nucleotide sequence ID" value="NZ_QMFB01000039.1"/>
</dbReference>
<dbReference type="PANTHER" id="PTHR20883">
    <property type="entry name" value="PHYTANOYL-COA DIOXYGENASE DOMAIN CONTAINING 1"/>
    <property type="match status" value="1"/>
</dbReference>
<dbReference type="AlphaFoldDB" id="A0A329LVD6"/>
<organism evidence="1 2">
    <name type="scientific">Paenibacillus contaminans</name>
    <dbReference type="NCBI Taxonomy" id="450362"/>
    <lineage>
        <taxon>Bacteria</taxon>
        <taxon>Bacillati</taxon>
        <taxon>Bacillota</taxon>
        <taxon>Bacilli</taxon>
        <taxon>Bacillales</taxon>
        <taxon>Paenibacillaceae</taxon>
        <taxon>Paenibacillus</taxon>
    </lineage>
</organism>
<dbReference type="Proteomes" id="UP000250369">
    <property type="component" value="Unassembled WGS sequence"/>
</dbReference>
<proteinExistence type="predicted"/>
<dbReference type="Gene3D" id="2.60.120.620">
    <property type="entry name" value="q2cbj1_9rhob like domain"/>
    <property type="match status" value="1"/>
</dbReference>
<dbReference type="SUPFAM" id="SSF51197">
    <property type="entry name" value="Clavaminate synthase-like"/>
    <property type="match status" value="1"/>
</dbReference>
<dbReference type="GO" id="GO:0016706">
    <property type="term" value="F:2-oxoglutarate-dependent dioxygenase activity"/>
    <property type="evidence" value="ECO:0007669"/>
    <property type="project" value="UniProtKB-ARBA"/>
</dbReference>
<reference evidence="1 2" key="1">
    <citation type="journal article" date="2009" name="Int. J. Syst. Evol. Microbiol.">
        <title>Paenibacillus contaminans sp. nov., isolated from a contaminated laboratory plate.</title>
        <authorList>
            <person name="Chou J.H."/>
            <person name="Lee J.H."/>
            <person name="Lin M.C."/>
            <person name="Chang P.S."/>
            <person name="Arun A.B."/>
            <person name="Young C.C."/>
            <person name="Chen W.M."/>
        </authorList>
    </citation>
    <scope>NUCLEOTIDE SEQUENCE [LARGE SCALE GENOMIC DNA]</scope>
    <source>
        <strain evidence="1 2">CKOBP-6</strain>
    </source>
</reference>
<evidence type="ECO:0000313" key="1">
    <source>
        <dbReference type="EMBL" id="RAV11112.1"/>
    </source>
</evidence>
<dbReference type="Pfam" id="PF05721">
    <property type="entry name" value="PhyH"/>
    <property type="match status" value="1"/>
</dbReference>
<sequence length="313" mass="34813">MYEKRLLPYRYEFNRDELDAIKACNDAHGFAVVKGVLPPELVEALKHSIRENFAASLHTSHVFLTPKLTEELSTAEEEEADPAAEEITTRTMVDFIEKSDALASLMTYEPYMKIVHALYGNQPVTLNRSAAIYKKPGAGTGPWHTDWEPLEGVYGANAVLNNTGACSNWFYLTGVSPESGGLAIVPDSHTEDWQGFEGFELTENCRSFKPVGGSDGPYDRFDFAECLPLYAEPGDLVIFAERTFHGVFPHNGSETRLSCAINFRPGISGFAECWPRSESTERFIASQPPEVQPIVQHYTGLSFTWKSDQGEAK</sequence>
<dbReference type="InterPro" id="IPR008775">
    <property type="entry name" value="Phytyl_CoA_dOase-like"/>
</dbReference>
<dbReference type="OrthoDB" id="2533724at2"/>
<keyword evidence="2" id="KW-1185">Reference proteome</keyword>
<gene>
    <name evidence="1" type="ORF">DQG23_36695</name>
</gene>
<dbReference type="GO" id="GO:0005506">
    <property type="term" value="F:iron ion binding"/>
    <property type="evidence" value="ECO:0007669"/>
    <property type="project" value="UniProtKB-ARBA"/>
</dbReference>